<evidence type="ECO:0000256" key="7">
    <source>
        <dbReference type="ARBA" id="ARBA00047899"/>
    </source>
</evidence>
<dbReference type="EC" id="2.7.11.1" evidence="1"/>
<dbReference type="Pfam" id="PF00069">
    <property type="entry name" value="Pkinase"/>
    <property type="match status" value="1"/>
</dbReference>
<comment type="catalytic activity">
    <reaction evidence="7">
        <text>L-threonyl-[protein] + ATP = O-phospho-L-threonyl-[protein] + ADP + H(+)</text>
        <dbReference type="Rhea" id="RHEA:46608"/>
        <dbReference type="Rhea" id="RHEA-COMP:11060"/>
        <dbReference type="Rhea" id="RHEA-COMP:11605"/>
        <dbReference type="ChEBI" id="CHEBI:15378"/>
        <dbReference type="ChEBI" id="CHEBI:30013"/>
        <dbReference type="ChEBI" id="CHEBI:30616"/>
        <dbReference type="ChEBI" id="CHEBI:61977"/>
        <dbReference type="ChEBI" id="CHEBI:456216"/>
        <dbReference type="EC" id="2.7.11.1"/>
    </reaction>
</comment>
<dbReference type="GO" id="GO:0005634">
    <property type="term" value="C:nucleus"/>
    <property type="evidence" value="ECO:0007669"/>
    <property type="project" value="TreeGrafter"/>
</dbReference>
<dbReference type="SMART" id="SM00220">
    <property type="entry name" value="S_TKc"/>
    <property type="match status" value="1"/>
</dbReference>
<evidence type="ECO:0000256" key="9">
    <source>
        <dbReference type="SAM" id="MobiDB-lite"/>
    </source>
</evidence>
<feature type="compositionally biased region" description="Low complexity" evidence="9">
    <location>
        <begin position="570"/>
        <end position="585"/>
    </location>
</feature>
<keyword evidence="5" id="KW-0418">Kinase</keyword>
<dbReference type="EMBL" id="OV170233">
    <property type="protein sequence ID" value="CAH0719345.1"/>
    <property type="molecule type" value="Genomic_DNA"/>
</dbReference>
<feature type="region of interest" description="Disordered" evidence="9">
    <location>
        <begin position="564"/>
        <end position="585"/>
    </location>
</feature>
<evidence type="ECO:0000256" key="6">
    <source>
        <dbReference type="ARBA" id="ARBA00022840"/>
    </source>
</evidence>
<feature type="non-terminal residue" evidence="11">
    <location>
        <position position="654"/>
    </location>
</feature>
<proteinExistence type="predicted"/>
<organism evidence="11 12">
    <name type="scientific">Brenthis ino</name>
    <name type="common">lesser marbled fritillary</name>
    <dbReference type="NCBI Taxonomy" id="405034"/>
    <lineage>
        <taxon>Eukaryota</taxon>
        <taxon>Metazoa</taxon>
        <taxon>Ecdysozoa</taxon>
        <taxon>Arthropoda</taxon>
        <taxon>Hexapoda</taxon>
        <taxon>Insecta</taxon>
        <taxon>Pterygota</taxon>
        <taxon>Neoptera</taxon>
        <taxon>Endopterygota</taxon>
        <taxon>Lepidoptera</taxon>
        <taxon>Glossata</taxon>
        <taxon>Ditrysia</taxon>
        <taxon>Papilionoidea</taxon>
        <taxon>Nymphalidae</taxon>
        <taxon>Heliconiinae</taxon>
        <taxon>Argynnini</taxon>
        <taxon>Brenthis</taxon>
    </lineage>
</organism>
<evidence type="ECO:0000256" key="4">
    <source>
        <dbReference type="ARBA" id="ARBA00022741"/>
    </source>
</evidence>
<dbReference type="InterPro" id="IPR011009">
    <property type="entry name" value="Kinase-like_dom_sf"/>
</dbReference>
<dbReference type="InterPro" id="IPR000719">
    <property type="entry name" value="Prot_kinase_dom"/>
</dbReference>
<evidence type="ECO:0000313" key="11">
    <source>
        <dbReference type="EMBL" id="CAH0719345.1"/>
    </source>
</evidence>
<dbReference type="Proteomes" id="UP000838878">
    <property type="component" value="Chromosome 13"/>
</dbReference>
<protein>
    <recommendedName>
        <fullName evidence="1">non-specific serine/threonine protein kinase</fullName>
        <ecNumber evidence="1">2.7.11.1</ecNumber>
    </recommendedName>
</protein>
<keyword evidence="3" id="KW-0808">Transferase</keyword>
<keyword evidence="6" id="KW-0067">ATP-binding</keyword>
<evidence type="ECO:0000256" key="1">
    <source>
        <dbReference type="ARBA" id="ARBA00012513"/>
    </source>
</evidence>
<name>A0A8J9V3I6_9NEOP</name>
<dbReference type="OrthoDB" id="6338986at2759"/>
<keyword evidence="12" id="KW-1185">Reference proteome</keyword>
<evidence type="ECO:0000259" key="10">
    <source>
        <dbReference type="SMART" id="SM00220"/>
    </source>
</evidence>
<dbReference type="PANTHER" id="PTHR43671">
    <property type="entry name" value="SERINE/THREONINE-PROTEIN KINASE NEK"/>
    <property type="match status" value="1"/>
</dbReference>
<dbReference type="GO" id="GO:0005524">
    <property type="term" value="F:ATP binding"/>
    <property type="evidence" value="ECO:0007669"/>
    <property type="project" value="UniProtKB-KW"/>
</dbReference>
<comment type="catalytic activity">
    <reaction evidence="8">
        <text>L-seryl-[protein] + ATP = O-phospho-L-seryl-[protein] + ADP + H(+)</text>
        <dbReference type="Rhea" id="RHEA:17989"/>
        <dbReference type="Rhea" id="RHEA-COMP:9863"/>
        <dbReference type="Rhea" id="RHEA-COMP:11604"/>
        <dbReference type="ChEBI" id="CHEBI:15378"/>
        <dbReference type="ChEBI" id="CHEBI:29999"/>
        <dbReference type="ChEBI" id="CHEBI:30616"/>
        <dbReference type="ChEBI" id="CHEBI:83421"/>
        <dbReference type="ChEBI" id="CHEBI:456216"/>
        <dbReference type="EC" id="2.7.11.1"/>
    </reaction>
</comment>
<reference evidence="11" key="1">
    <citation type="submission" date="2021-12" db="EMBL/GenBank/DDBJ databases">
        <authorList>
            <person name="Martin H S."/>
        </authorList>
    </citation>
    <scope>NUCLEOTIDE SEQUENCE</scope>
</reference>
<evidence type="ECO:0000256" key="2">
    <source>
        <dbReference type="ARBA" id="ARBA00022527"/>
    </source>
</evidence>
<keyword evidence="2" id="KW-0723">Serine/threonine-protein kinase</keyword>
<dbReference type="Gene3D" id="3.30.200.20">
    <property type="entry name" value="Phosphorylase Kinase, domain 1"/>
    <property type="match status" value="1"/>
</dbReference>
<evidence type="ECO:0000256" key="3">
    <source>
        <dbReference type="ARBA" id="ARBA00022679"/>
    </source>
</evidence>
<feature type="compositionally biased region" description="Polar residues" evidence="9">
    <location>
        <begin position="616"/>
        <end position="625"/>
    </location>
</feature>
<feature type="region of interest" description="Disordered" evidence="9">
    <location>
        <begin position="607"/>
        <end position="636"/>
    </location>
</feature>
<accession>A0A8J9V3I6</accession>
<feature type="domain" description="Protein kinase" evidence="10">
    <location>
        <begin position="8"/>
        <end position="223"/>
    </location>
</feature>
<gene>
    <name evidence="11" type="ORF">BINO364_LOCUS5697</name>
</gene>
<dbReference type="AlphaFoldDB" id="A0A8J9V3I6"/>
<dbReference type="PANTHER" id="PTHR43671:SF98">
    <property type="entry name" value="SERINE_THREONINE-PROTEIN KINASE NEK11"/>
    <property type="match status" value="1"/>
</dbReference>
<keyword evidence="4" id="KW-0547">Nucleotide-binding</keyword>
<dbReference type="Gene3D" id="1.10.510.10">
    <property type="entry name" value="Transferase(Phosphotransferase) domain 1"/>
    <property type="match status" value="1"/>
</dbReference>
<dbReference type="SUPFAM" id="SSF56112">
    <property type="entry name" value="Protein kinase-like (PK-like)"/>
    <property type="match status" value="1"/>
</dbReference>
<evidence type="ECO:0000313" key="12">
    <source>
        <dbReference type="Proteomes" id="UP000838878"/>
    </source>
</evidence>
<evidence type="ECO:0000256" key="8">
    <source>
        <dbReference type="ARBA" id="ARBA00048679"/>
    </source>
</evidence>
<sequence length="654" mass="74823">MAEKLKEYQVLDIFCSGTFYKVRHKVTNSIFAWKAYNCSTFSDEQIQNVDNEVKILSKVLSGNFLRYYDTILHGPTKTLYFVLEYNSWQSVQELIAQSKATDKHFTERFIWYLLLELARLFKSVEDYNFVTLKKCVTTESIFVGQNAELRINCFELSLESSQSSDLMQQVGEIIRILCYLPGACDDKIKEFRYSDDLRDVISFLIDERNSNLRPDVVLYHPTVLANTDTLTGPKNLTEILYSEEISVLTSEANKCDSEKAVDQCRIIEPLPRTRINAKDSPIYCNLSPKWAFDREIEQCESPVEAISPTIAALALELPGYVPRSRQPYSEALEVYNGAQKVSEDTLSHQWMSRLIALRQREESLNERERNIIAKEIVNSPSTKLISLNDSTDLNVRSNGITLPPVINQVSEDGNNWVSRRRHRRSSSLRPKARRKSYAYEDLDSSLSADNGDSSMIVTAAKITKDNMPRRNIFPDVSTKKVHFTASNPFVESDESVTLTFYELENVDKEGYQVPRREETGLKDIKKFKYLDLEKVSSEKRASMQWNQSSPSKQAKMSGKVFSDITNSNLRKTPSKTSLTSKSSNFSRSSIRSSRSIWSCDTGKVGEDNYKERSHSSVKLSYMQTPTAPPELKKSKRKSLLPFKTPFKFKTSTKV</sequence>
<dbReference type="InterPro" id="IPR050660">
    <property type="entry name" value="NEK_Ser/Thr_kinase"/>
</dbReference>
<evidence type="ECO:0000256" key="5">
    <source>
        <dbReference type="ARBA" id="ARBA00022777"/>
    </source>
</evidence>
<dbReference type="GO" id="GO:0004674">
    <property type="term" value="F:protein serine/threonine kinase activity"/>
    <property type="evidence" value="ECO:0007669"/>
    <property type="project" value="UniProtKB-KW"/>
</dbReference>